<evidence type="ECO:0000313" key="1">
    <source>
        <dbReference type="EMBL" id="KAG2904286.1"/>
    </source>
</evidence>
<dbReference type="Proteomes" id="UP000251314">
    <property type="component" value="Unassembled WGS sequence"/>
</dbReference>
<evidence type="ECO:0000313" key="5">
    <source>
        <dbReference type="Proteomes" id="UP000251314"/>
    </source>
</evidence>
<dbReference type="EMBL" id="RCML01000607">
    <property type="protein sequence ID" value="KAG2972728.1"/>
    <property type="molecule type" value="Genomic_DNA"/>
</dbReference>
<dbReference type="EMBL" id="RCMI01000598">
    <property type="protein sequence ID" value="KAG2904286.1"/>
    <property type="molecule type" value="Genomic_DNA"/>
</dbReference>
<reference evidence="4 5" key="1">
    <citation type="submission" date="2018-01" db="EMBL/GenBank/DDBJ databases">
        <title>Draft genome of the strawberry crown rot pathogen Phytophthora cactorum.</title>
        <authorList>
            <person name="Armitage A.D."/>
            <person name="Lysoe E."/>
            <person name="Nellist C.F."/>
            <person name="Harrison R.J."/>
            <person name="Brurberg M.B."/>
        </authorList>
    </citation>
    <scope>NUCLEOTIDE SEQUENCE [LARGE SCALE GENOMIC DNA]</scope>
    <source>
        <strain evidence="4 5">10300</strain>
    </source>
</reference>
<name>A0A329SJ02_9STRA</name>
<dbReference type="EMBL" id="JAENGZ010000780">
    <property type="protein sequence ID" value="KAG6953994.1"/>
    <property type="molecule type" value="Genomic_DNA"/>
</dbReference>
<dbReference type="EMBL" id="MJFZ01000136">
    <property type="protein sequence ID" value="RAW36541.1"/>
    <property type="molecule type" value="Genomic_DNA"/>
</dbReference>
<keyword evidence="5" id="KW-1185">Reference proteome</keyword>
<dbReference type="AlphaFoldDB" id="A0A329SJ02"/>
<dbReference type="STRING" id="29920.A0A329SJ02"/>
<dbReference type="Proteomes" id="UP000688947">
    <property type="component" value="Unassembled WGS sequence"/>
</dbReference>
<reference evidence="1" key="2">
    <citation type="submission" date="2018-10" db="EMBL/GenBank/DDBJ databases">
        <title>Effector identification in a new, highly contiguous assembly of the strawberry crown rot pathogen Phytophthora cactorum.</title>
        <authorList>
            <person name="Armitage A.D."/>
            <person name="Nellist C.F."/>
            <person name="Bates H."/>
            <person name="Vickerstaff R.J."/>
            <person name="Harrison R.J."/>
        </authorList>
    </citation>
    <scope>NUCLEOTIDE SEQUENCE</scope>
    <source>
        <strain evidence="1">4032</strain>
        <strain evidence="2">P415</strain>
    </source>
</reference>
<protein>
    <submittedName>
        <fullName evidence="4">Uncharacterized protein</fullName>
    </submittedName>
</protein>
<sequence>MGERHSRVSPSEMKQSVENFVTIPMGTKVSAVENKQLLGDITEADIYAAIKAVERHKSAGEEDLGNDFYYDVPEPMVPRLVELGKDLFYEENPT</sequence>
<dbReference type="VEuPathDB" id="FungiDB:PC110_g7195"/>
<gene>
    <name evidence="3" type="ORF">JG687_00012061</name>
    <name evidence="4" type="ORF">PC110_g7195</name>
    <name evidence="1" type="ORF">PC115_g15041</name>
    <name evidence="2" type="ORF">PC118_g15529</name>
</gene>
<evidence type="ECO:0000313" key="4">
    <source>
        <dbReference type="EMBL" id="RAW36541.1"/>
    </source>
</evidence>
<dbReference type="OrthoDB" id="10270707at2759"/>
<dbReference type="Proteomes" id="UP000774804">
    <property type="component" value="Unassembled WGS sequence"/>
</dbReference>
<organism evidence="4 5">
    <name type="scientific">Phytophthora cactorum</name>
    <dbReference type="NCBI Taxonomy" id="29920"/>
    <lineage>
        <taxon>Eukaryota</taxon>
        <taxon>Sar</taxon>
        <taxon>Stramenopiles</taxon>
        <taxon>Oomycota</taxon>
        <taxon>Peronosporomycetes</taxon>
        <taxon>Peronosporales</taxon>
        <taxon>Peronosporaceae</taxon>
        <taxon>Phytophthora</taxon>
    </lineage>
</organism>
<evidence type="ECO:0000313" key="2">
    <source>
        <dbReference type="EMBL" id="KAG2972728.1"/>
    </source>
</evidence>
<dbReference type="Proteomes" id="UP000697107">
    <property type="component" value="Unassembled WGS sequence"/>
</dbReference>
<accession>A0A329SJ02</accession>
<reference evidence="3" key="3">
    <citation type="submission" date="2021-01" db="EMBL/GenBank/DDBJ databases">
        <title>Phytophthora aleatoria, a newly-described species from Pinus radiata is distinct from Phytophthora cactorum isolates based on comparative genomics.</title>
        <authorList>
            <person name="Mcdougal R."/>
            <person name="Panda P."/>
            <person name="Williams N."/>
            <person name="Studholme D.J."/>
        </authorList>
    </citation>
    <scope>NUCLEOTIDE SEQUENCE</scope>
    <source>
        <strain evidence="3">NZFS 3830</strain>
    </source>
</reference>
<evidence type="ECO:0000313" key="3">
    <source>
        <dbReference type="EMBL" id="KAG6953994.1"/>
    </source>
</evidence>
<comment type="caution">
    <text evidence="4">The sequence shown here is derived from an EMBL/GenBank/DDBJ whole genome shotgun (WGS) entry which is preliminary data.</text>
</comment>
<proteinExistence type="predicted"/>